<feature type="transmembrane region" description="Helical" evidence="1">
    <location>
        <begin position="102"/>
        <end position="123"/>
    </location>
</feature>
<dbReference type="Proteomes" id="UP000694411">
    <property type="component" value="Chromosome 3"/>
</dbReference>
<keyword evidence="3" id="KW-1185">Reference proteome</keyword>
<reference evidence="2" key="2">
    <citation type="submission" date="2025-08" db="UniProtKB">
        <authorList>
            <consortium name="Ensembl"/>
        </authorList>
    </citation>
    <scope>IDENTIFICATION</scope>
</reference>
<evidence type="ECO:0000313" key="2">
    <source>
        <dbReference type="Ensembl" id="ENSTGEP00000002015.1"/>
    </source>
</evidence>
<reference evidence="2" key="3">
    <citation type="submission" date="2025-09" db="UniProtKB">
        <authorList>
            <consortium name="Ensembl"/>
        </authorList>
    </citation>
    <scope>IDENTIFICATION</scope>
</reference>
<keyword evidence="1" id="KW-0472">Membrane</keyword>
<feature type="transmembrane region" description="Helical" evidence="1">
    <location>
        <begin position="44"/>
        <end position="64"/>
    </location>
</feature>
<evidence type="ECO:0000313" key="3">
    <source>
        <dbReference type="Proteomes" id="UP000694411"/>
    </source>
</evidence>
<dbReference type="Ensembl" id="ENSTGET00000002511.1">
    <property type="protein sequence ID" value="ENSTGEP00000002015.1"/>
    <property type="gene ID" value="ENSTGEG00000001785.1"/>
</dbReference>
<name>A0A8D2E2M8_THEGE</name>
<protein>
    <submittedName>
        <fullName evidence="2">Uncharacterized protein</fullName>
    </submittedName>
</protein>
<proteinExistence type="predicted"/>
<dbReference type="AlphaFoldDB" id="A0A8D2E2M8"/>
<organism evidence="2 3">
    <name type="scientific">Theropithecus gelada</name>
    <name type="common">Gelada baboon</name>
    <dbReference type="NCBI Taxonomy" id="9565"/>
    <lineage>
        <taxon>Eukaryota</taxon>
        <taxon>Metazoa</taxon>
        <taxon>Chordata</taxon>
        <taxon>Craniata</taxon>
        <taxon>Vertebrata</taxon>
        <taxon>Euteleostomi</taxon>
        <taxon>Mammalia</taxon>
        <taxon>Eutheria</taxon>
        <taxon>Euarchontoglires</taxon>
        <taxon>Primates</taxon>
        <taxon>Haplorrhini</taxon>
        <taxon>Catarrhini</taxon>
        <taxon>Cercopithecidae</taxon>
        <taxon>Cercopithecinae</taxon>
        <taxon>Theropithecus</taxon>
    </lineage>
</organism>
<keyword evidence="1" id="KW-0812">Transmembrane</keyword>
<accession>A0A8D2E2M8</accession>
<keyword evidence="1" id="KW-1133">Transmembrane helix</keyword>
<sequence>MINSMPLIYMCSCSDVMFSEMIFLPNCGFQVCKPKSLYALSHRIVLRLQYRVLSLLMLLLLLFIKSQNFFSNPNVHLFPFLKLYQCNTSYPVDPFNMLSPLINFRILFPIFGKLFITIWYFLLPTSYFKYLSV</sequence>
<reference evidence="2" key="1">
    <citation type="submission" date="2018-05" db="EMBL/GenBank/DDBJ databases">
        <title>Whole genome of Theropithecus gelada.</title>
        <authorList>
            <person name="Chiou K.L."/>
            <person name="Snyder-Mackler N."/>
        </authorList>
    </citation>
    <scope>NUCLEOTIDE SEQUENCE [LARGE SCALE GENOMIC DNA]</scope>
</reference>
<evidence type="ECO:0000256" key="1">
    <source>
        <dbReference type="SAM" id="Phobius"/>
    </source>
</evidence>